<name>A0AAN9AH07_HALRR</name>
<evidence type="ECO:0000313" key="3">
    <source>
        <dbReference type="Proteomes" id="UP001381693"/>
    </source>
</evidence>
<keyword evidence="3" id="KW-1185">Reference proteome</keyword>
<evidence type="ECO:0000313" key="2">
    <source>
        <dbReference type="EMBL" id="KAK7086706.1"/>
    </source>
</evidence>
<evidence type="ECO:0000256" key="1">
    <source>
        <dbReference type="SAM" id="MobiDB-lite"/>
    </source>
</evidence>
<accession>A0AAN9AH07</accession>
<feature type="compositionally biased region" description="Gly residues" evidence="1">
    <location>
        <begin position="16"/>
        <end position="34"/>
    </location>
</feature>
<reference evidence="2 3" key="1">
    <citation type="submission" date="2023-11" db="EMBL/GenBank/DDBJ databases">
        <title>Halocaridina rubra genome assembly.</title>
        <authorList>
            <person name="Smith C."/>
        </authorList>
    </citation>
    <scope>NUCLEOTIDE SEQUENCE [LARGE SCALE GENOMIC DNA]</scope>
    <source>
        <strain evidence="2">EP-1</strain>
        <tissue evidence="2">Whole</tissue>
    </source>
</reference>
<gene>
    <name evidence="2" type="ORF">SK128_010748</name>
</gene>
<dbReference type="AlphaFoldDB" id="A0AAN9AH07"/>
<proteinExistence type="predicted"/>
<sequence length="109" mass="11716">MQLKKSGIGETQLEKNGGGEIQPEKNGGGVTMLEKSGGGEIQLEKIGGGETQLEKSGGGEIVMRLDFEYELTDFATYLIANTNTLLGDSMLSETRDFHQQAAMEMTDIA</sequence>
<organism evidence="2 3">
    <name type="scientific">Halocaridina rubra</name>
    <name type="common">Hawaiian red shrimp</name>
    <dbReference type="NCBI Taxonomy" id="373956"/>
    <lineage>
        <taxon>Eukaryota</taxon>
        <taxon>Metazoa</taxon>
        <taxon>Ecdysozoa</taxon>
        <taxon>Arthropoda</taxon>
        <taxon>Crustacea</taxon>
        <taxon>Multicrustacea</taxon>
        <taxon>Malacostraca</taxon>
        <taxon>Eumalacostraca</taxon>
        <taxon>Eucarida</taxon>
        <taxon>Decapoda</taxon>
        <taxon>Pleocyemata</taxon>
        <taxon>Caridea</taxon>
        <taxon>Atyoidea</taxon>
        <taxon>Atyidae</taxon>
        <taxon>Halocaridina</taxon>
    </lineage>
</organism>
<protein>
    <submittedName>
        <fullName evidence="2">Uncharacterized protein</fullName>
    </submittedName>
</protein>
<dbReference type="Proteomes" id="UP001381693">
    <property type="component" value="Unassembled WGS sequence"/>
</dbReference>
<feature type="region of interest" description="Disordered" evidence="1">
    <location>
        <begin position="1"/>
        <end position="34"/>
    </location>
</feature>
<dbReference type="EMBL" id="JAXCGZ010000101">
    <property type="protein sequence ID" value="KAK7086706.1"/>
    <property type="molecule type" value="Genomic_DNA"/>
</dbReference>
<comment type="caution">
    <text evidence="2">The sequence shown here is derived from an EMBL/GenBank/DDBJ whole genome shotgun (WGS) entry which is preliminary data.</text>
</comment>